<dbReference type="GO" id="GO:0008168">
    <property type="term" value="F:methyltransferase activity"/>
    <property type="evidence" value="ECO:0007669"/>
    <property type="project" value="UniProtKB-KW"/>
</dbReference>
<accession>A0A413QKJ7</accession>
<dbReference type="Gene3D" id="3.40.50.150">
    <property type="entry name" value="Vaccinia Virus protein VP39"/>
    <property type="match status" value="1"/>
</dbReference>
<dbReference type="Proteomes" id="UP000284962">
    <property type="component" value="Unassembled WGS sequence"/>
</dbReference>
<dbReference type="InterPro" id="IPR029063">
    <property type="entry name" value="SAM-dependent_MTases_sf"/>
</dbReference>
<proteinExistence type="predicted"/>
<evidence type="ECO:0000256" key="1">
    <source>
        <dbReference type="ARBA" id="ARBA00022603"/>
    </source>
</evidence>
<comment type="caution">
    <text evidence="4">The sequence shown here is derived from an EMBL/GenBank/DDBJ whole genome shotgun (WGS) entry which is preliminary data.</text>
</comment>
<reference evidence="4 5" key="1">
    <citation type="submission" date="2018-08" db="EMBL/GenBank/DDBJ databases">
        <title>A genome reference for cultivated species of the human gut microbiota.</title>
        <authorList>
            <person name="Zou Y."/>
            <person name="Xue W."/>
            <person name="Luo G."/>
        </authorList>
    </citation>
    <scope>NUCLEOTIDE SEQUENCE [LARGE SCALE GENOMIC DNA]</scope>
    <source>
        <strain evidence="4 5">AM46-16</strain>
    </source>
</reference>
<sequence length="244" mass="28579">MKMCNCVKRDEISQEWDRICEKRQSILEKEQDISLLTVTGPCMLRNIKEERPEKLLDVGCGTGYLTEQVSAFASVCWGIDVSGRSIEIAKSKYETTGLRFEQCGIKEFEMEQGFDVCMANMVFMTDPEWELSAKRIYDLLKPGGTLCVMITHPCFWPKYWGYDQEEWFNYKHEIFIRHDFSISMVKSIGQTTHIHRPLATYVQTLVELGYTVEKMEEPYPVAEVPEEYAYPYPRFLFLKCRKGY</sequence>
<dbReference type="EMBL" id="QSEW01000007">
    <property type="protein sequence ID" value="RGZ99837.1"/>
    <property type="molecule type" value="Genomic_DNA"/>
</dbReference>
<dbReference type="PANTHER" id="PTHR43861:SF1">
    <property type="entry name" value="TRANS-ACONITATE 2-METHYLTRANSFERASE"/>
    <property type="match status" value="1"/>
</dbReference>
<keyword evidence="2 4" id="KW-0808">Transferase</keyword>
<dbReference type="AlphaFoldDB" id="A0A413QKJ7"/>
<protein>
    <submittedName>
        <fullName evidence="4">Class I SAM-dependent methyltransferase</fullName>
    </submittedName>
</protein>
<dbReference type="CDD" id="cd02440">
    <property type="entry name" value="AdoMet_MTases"/>
    <property type="match status" value="1"/>
</dbReference>
<dbReference type="SUPFAM" id="SSF53335">
    <property type="entry name" value="S-adenosyl-L-methionine-dependent methyltransferases"/>
    <property type="match status" value="1"/>
</dbReference>
<dbReference type="PANTHER" id="PTHR43861">
    <property type="entry name" value="TRANS-ACONITATE 2-METHYLTRANSFERASE-RELATED"/>
    <property type="match status" value="1"/>
</dbReference>
<evidence type="ECO:0000313" key="5">
    <source>
        <dbReference type="Proteomes" id="UP000284962"/>
    </source>
</evidence>
<name>A0A413QKJ7_9FIRM</name>
<feature type="domain" description="Methyltransferase" evidence="3">
    <location>
        <begin position="56"/>
        <end position="144"/>
    </location>
</feature>
<dbReference type="Pfam" id="PF13649">
    <property type="entry name" value="Methyltransf_25"/>
    <property type="match status" value="1"/>
</dbReference>
<gene>
    <name evidence="4" type="ORF">DW957_08190</name>
</gene>
<evidence type="ECO:0000256" key="2">
    <source>
        <dbReference type="ARBA" id="ARBA00022679"/>
    </source>
</evidence>
<dbReference type="InterPro" id="IPR041698">
    <property type="entry name" value="Methyltransf_25"/>
</dbReference>
<evidence type="ECO:0000259" key="3">
    <source>
        <dbReference type="Pfam" id="PF13649"/>
    </source>
</evidence>
<evidence type="ECO:0000313" key="4">
    <source>
        <dbReference type="EMBL" id="RGZ99837.1"/>
    </source>
</evidence>
<keyword evidence="1 4" id="KW-0489">Methyltransferase</keyword>
<organism evidence="4 5">
    <name type="scientific">Dorea formicigenerans</name>
    <dbReference type="NCBI Taxonomy" id="39486"/>
    <lineage>
        <taxon>Bacteria</taxon>
        <taxon>Bacillati</taxon>
        <taxon>Bacillota</taxon>
        <taxon>Clostridia</taxon>
        <taxon>Lachnospirales</taxon>
        <taxon>Lachnospiraceae</taxon>
        <taxon>Dorea</taxon>
    </lineage>
</organism>
<dbReference type="GO" id="GO:0032259">
    <property type="term" value="P:methylation"/>
    <property type="evidence" value="ECO:0007669"/>
    <property type="project" value="UniProtKB-KW"/>
</dbReference>